<accession>A0AAE4L3X6</accession>
<name>A0AAE4L3X6_BACUN</name>
<evidence type="ECO:0000313" key="2">
    <source>
        <dbReference type="Proteomes" id="UP001181247"/>
    </source>
</evidence>
<proteinExistence type="predicted"/>
<protein>
    <submittedName>
        <fullName evidence="1">Uncharacterized protein</fullName>
    </submittedName>
</protein>
<organism evidence="1 2">
    <name type="scientific">Bacteroides uniformis</name>
    <dbReference type="NCBI Taxonomy" id="820"/>
    <lineage>
        <taxon>Bacteria</taxon>
        <taxon>Pseudomonadati</taxon>
        <taxon>Bacteroidota</taxon>
        <taxon>Bacteroidia</taxon>
        <taxon>Bacteroidales</taxon>
        <taxon>Bacteroidaceae</taxon>
        <taxon>Bacteroides</taxon>
    </lineage>
</organism>
<dbReference type="AlphaFoldDB" id="A0AAE4L3X6"/>
<dbReference type="EMBL" id="JAWDEU010000002">
    <property type="protein sequence ID" value="MDU0245691.1"/>
    <property type="molecule type" value="Genomic_DNA"/>
</dbReference>
<sequence length="183" mass="21470">MAITEEKSLMTSEKFNRGVENWTWKVRNTSVNILQRTHATGRLRRELQSRWLKDREGGPAYVGLGFRFARYGAYREYGAGRGYIVKNGIIMKGHSAWSDKKKRQELRSLRVSEYRIRRMRTVDEHYAVIRRSPLPWLDPPIVDNIESLADLSGEYYGDQALKNVLQKFDKITIEKRYGKVSIR</sequence>
<comment type="caution">
    <text evidence="1">The sequence shown here is derived from an EMBL/GenBank/DDBJ whole genome shotgun (WGS) entry which is preliminary data.</text>
</comment>
<reference evidence="1" key="1">
    <citation type="submission" date="2023-10" db="EMBL/GenBank/DDBJ databases">
        <title>Genome of Potential pathogenic bacteria in Crohn's disease.</title>
        <authorList>
            <person name="Rodriguez-Palacios A."/>
        </authorList>
    </citation>
    <scope>NUCLEOTIDE SEQUENCE</scope>
    <source>
        <strain evidence="1">CavFT-hAR50</strain>
    </source>
</reference>
<dbReference type="Proteomes" id="UP001181247">
    <property type="component" value="Unassembled WGS sequence"/>
</dbReference>
<dbReference type="RefSeq" id="WP_315977211.1">
    <property type="nucleotide sequence ID" value="NZ_JAWDEU010000002.1"/>
</dbReference>
<evidence type="ECO:0000313" key="1">
    <source>
        <dbReference type="EMBL" id="MDU0245691.1"/>
    </source>
</evidence>
<gene>
    <name evidence="1" type="ORF">RVH16_13360</name>
</gene>